<dbReference type="Proteomes" id="UP001516662">
    <property type="component" value="Unassembled WGS sequence"/>
</dbReference>
<gene>
    <name evidence="5" type="ORF">IMZ08_17920</name>
</gene>
<dbReference type="EMBL" id="JADCLJ010000024">
    <property type="protein sequence ID" value="MBE4909916.1"/>
    <property type="molecule type" value="Genomic_DNA"/>
</dbReference>
<reference evidence="5 6" key="1">
    <citation type="submission" date="2020-10" db="EMBL/GenBank/DDBJ databases">
        <title>Bacillus sp. HD4P25, an endophyte from a halophyte.</title>
        <authorList>
            <person name="Sun J.-Q."/>
        </authorList>
    </citation>
    <scope>NUCLEOTIDE SEQUENCE [LARGE SCALE GENOMIC DNA]</scope>
    <source>
        <strain evidence="5 6">YIM 93174</strain>
    </source>
</reference>
<keyword evidence="3" id="KW-0269">Exonuclease</keyword>
<protein>
    <submittedName>
        <fullName evidence="5">3'-5' exoribonuclease</fullName>
    </submittedName>
</protein>
<name>A0ABR9QNC9_9BACI</name>
<dbReference type="InterPro" id="IPR012337">
    <property type="entry name" value="RNaseH-like_sf"/>
</dbReference>
<evidence type="ECO:0000313" key="6">
    <source>
        <dbReference type="Proteomes" id="UP001516662"/>
    </source>
</evidence>
<evidence type="ECO:0000259" key="4">
    <source>
        <dbReference type="SMART" id="SM00479"/>
    </source>
</evidence>
<proteinExistence type="predicted"/>
<evidence type="ECO:0000256" key="3">
    <source>
        <dbReference type="ARBA" id="ARBA00022839"/>
    </source>
</evidence>
<dbReference type="CDD" id="cd06127">
    <property type="entry name" value="DEDDh"/>
    <property type="match status" value="1"/>
</dbReference>
<dbReference type="Pfam" id="PF00929">
    <property type="entry name" value="RNase_T"/>
    <property type="match status" value="1"/>
</dbReference>
<dbReference type="NCBIfam" id="TIGR00573">
    <property type="entry name" value="dnaq"/>
    <property type="match status" value="1"/>
</dbReference>
<evidence type="ECO:0000256" key="1">
    <source>
        <dbReference type="ARBA" id="ARBA00022722"/>
    </source>
</evidence>
<dbReference type="Gene3D" id="3.30.420.10">
    <property type="entry name" value="Ribonuclease H-like superfamily/Ribonuclease H"/>
    <property type="match status" value="1"/>
</dbReference>
<sequence length="234" mass="27078">MPVDFQIIEYYLYKQFIQKYKMNQAMLHPSYSSLNQALESYRQPVMDQNNFTTNEFTVFDLETTGFFPDIGDEILSIGAIKIKEGHVKYDKTFYKVVKPIHTVSKATKKLTGLSTEDLAKGASLPDAIQDFLKFSEGSILVAHPASFDMSFLRKVLHKWELPPFETVYVDSFLVANSLYPDEKNFLDQLVTRFNIPKRIRHHALYDAIMTAEIFIQLLKDIEHEQIAQHLQSNT</sequence>
<dbReference type="InterPro" id="IPR036397">
    <property type="entry name" value="RNaseH_sf"/>
</dbReference>
<dbReference type="SUPFAM" id="SSF53098">
    <property type="entry name" value="Ribonuclease H-like"/>
    <property type="match status" value="1"/>
</dbReference>
<dbReference type="SMART" id="SM00479">
    <property type="entry name" value="EXOIII"/>
    <property type="match status" value="1"/>
</dbReference>
<comment type="caution">
    <text evidence="5">The sequence shown here is derived from an EMBL/GenBank/DDBJ whole genome shotgun (WGS) entry which is preliminary data.</text>
</comment>
<organism evidence="5 6">
    <name type="scientific">Litchfieldia luteola</name>
    <dbReference type="NCBI Taxonomy" id="682179"/>
    <lineage>
        <taxon>Bacteria</taxon>
        <taxon>Bacillati</taxon>
        <taxon>Bacillota</taxon>
        <taxon>Bacilli</taxon>
        <taxon>Bacillales</taxon>
        <taxon>Bacillaceae</taxon>
        <taxon>Litchfieldia</taxon>
    </lineage>
</organism>
<dbReference type="RefSeq" id="WP_193539009.1">
    <property type="nucleotide sequence ID" value="NZ_JADCLJ010000024.1"/>
</dbReference>
<keyword evidence="1" id="KW-0540">Nuclease</keyword>
<feature type="domain" description="Exonuclease" evidence="4">
    <location>
        <begin position="55"/>
        <end position="223"/>
    </location>
</feature>
<keyword evidence="6" id="KW-1185">Reference proteome</keyword>
<accession>A0ABR9QNC9</accession>
<dbReference type="InterPro" id="IPR006054">
    <property type="entry name" value="DnaQ"/>
</dbReference>
<dbReference type="PANTHER" id="PTHR30231:SF4">
    <property type="entry name" value="PROTEIN NEN2"/>
    <property type="match status" value="1"/>
</dbReference>
<evidence type="ECO:0000256" key="2">
    <source>
        <dbReference type="ARBA" id="ARBA00022801"/>
    </source>
</evidence>
<evidence type="ECO:0000313" key="5">
    <source>
        <dbReference type="EMBL" id="MBE4909916.1"/>
    </source>
</evidence>
<keyword evidence="2" id="KW-0378">Hydrolase</keyword>
<dbReference type="InterPro" id="IPR013520">
    <property type="entry name" value="Ribonucl_H"/>
</dbReference>
<dbReference type="PANTHER" id="PTHR30231">
    <property type="entry name" value="DNA POLYMERASE III SUBUNIT EPSILON"/>
    <property type="match status" value="1"/>
</dbReference>